<organism evidence="1 2">
    <name type="scientific">Methanosphaera stadtmanae</name>
    <dbReference type="NCBI Taxonomy" id="2317"/>
    <lineage>
        <taxon>Archaea</taxon>
        <taxon>Methanobacteriati</taxon>
        <taxon>Methanobacteriota</taxon>
        <taxon>Methanomada group</taxon>
        <taxon>Methanobacteria</taxon>
        <taxon>Methanobacteriales</taxon>
        <taxon>Methanobacteriaceae</taxon>
        <taxon>Methanosphaera</taxon>
    </lineage>
</organism>
<accession>A0A328Q5B8</accession>
<gene>
    <name evidence="1" type="ORF">CA615_02510</name>
</gene>
<evidence type="ECO:0008006" key="3">
    <source>
        <dbReference type="Google" id="ProtNLM"/>
    </source>
</evidence>
<name>A0A328Q5B8_9EURY</name>
<dbReference type="AlphaFoldDB" id="A0A328Q5B8"/>
<reference evidence="1 2" key="1">
    <citation type="submission" date="2017-05" db="EMBL/GenBank/DDBJ databases">
        <title>Host range expansion of the Methanosphaera genus to humans and monogastric animals involves recent and extensive reduction in genome content.</title>
        <authorList>
            <person name="Hoedt E.C."/>
            <person name="Volmer J.G."/>
            <person name="Parks D.H."/>
            <person name="Rosewarne C.P."/>
            <person name="Denman S.E."/>
            <person name="Mcsweeney C.S."/>
            <person name="O Cuiv P."/>
            <person name="Hugenholtz P."/>
            <person name="Tyson G.W."/>
            <person name="Morrison M."/>
        </authorList>
    </citation>
    <scope>NUCLEOTIDE SEQUENCE [LARGE SCALE GENOMIC DNA]</scope>
    <source>
        <strain evidence="1 2">PA5</strain>
    </source>
</reference>
<dbReference type="GeneID" id="3856268"/>
<dbReference type="EMBL" id="NGJK01000026">
    <property type="protein sequence ID" value="RAP03385.1"/>
    <property type="molecule type" value="Genomic_DNA"/>
</dbReference>
<proteinExistence type="predicted"/>
<protein>
    <recommendedName>
        <fullName evidence="3">STAS domain-containing protein</fullName>
    </recommendedName>
</protein>
<dbReference type="RefSeq" id="WP_011406122.1">
    <property type="nucleotide sequence ID" value="NZ_CATZNA010000138.1"/>
</dbReference>
<evidence type="ECO:0000313" key="2">
    <source>
        <dbReference type="Proteomes" id="UP000248557"/>
    </source>
</evidence>
<comment type="caution">
    <text evidence="1">The sequence shown here is derived from an EMBL/GenBank/DDBJ whole genome shotgun (WGS) entry which is preliminary data.</text>
</comment>
<evidence type="ECO:0000313" key="1">
    <source>
        <dbReference type="EMBL" id="RAP03385.1"/>
    </source>
</evidence>
<sequence>MVKELEVVNIIPRILSIGEIAKELFKEINKISDNEIILNFKGVEYMCVSFAQEYGHQKKLSKKKITETNISKENENLLNLSKNLYIY</sequence>
<dbReference type="Proteomes" id="UP000248557">
    <property type="component" value="Unassembled WGS sequence"/>
</dbReference>